<dbReference type="GO" id="GO:0016055">
    <property type="term" value="P:Wnt signaling pathway"/>
    <property type="evidence" value="ECO:0007669"/>
    <property type="project" value="UniProtKB-KW"/>
</dbReference>
<dbReference type="Pfam" id="PF00071">
    <property type="entry name" value="Ras"/>
    <property type="match status" value="1"/>
</dbReference>
<keyword evidence="1 2" id="KW-0879">Wnt signaling pathway</keyword>
<dbReference type="PROSITE" id="PS51419">
    <property type="entry name" value="RAB"/>
    <property type="match status" value="1"/>
</dbReference>
<evidence type="ECO:0000256" key="2">
    <source>
        <dbReference type="PROSITE-ProRule" id="PRU00069"/>
    </source>
</evidence>
<feature type="domain" description="DIX" evidence="5">
    <location>
        <begin position="129"/>
        <end position="212"/>
    </location>
</feature>
<keyword evidence="8" id="KW-1185">Reference proteome</keyword>
<dbReference type="GO" id="GO:0004672">
    <property type="term" value="F:protein kinase activity"/>
    <property type="evidence" value="ECO:0007669"/>
    <property type="project" value="InterPro"/>
</dbReference>
<dbReference type="SUPFAM" id="SSF56112">
    <property type="entry name" value="Protein kinase-like (PK-like)"/>
    <property type="match status" value="1"/>
</dbReference>
<dbReference type="SUPFAM" id="SSF54236">
    <property type="entry name" value="Ubiquitin-like"/>
    <property type="match status" value="1"/>
</dbReference>
<evidence type="ECO:0000313" key="7">
    <source>
        <dbReference type="EMBL" id="CAF3935896.1"/>
    </source>
</evidence>
<dbReference type="InterPro" id="IPR050209">
    <property type="entry name" value="Rab_GTPases_membrane_traffic"/>
</dbReference>
<proteinExistence type="predicted"/>
<dbReference type="EMBL" id="CAJOBC010007550">
    <property type="protein sequence ID" value="CAF3935896.1"/>
    <property type="molecule type" value="Genomic_DNA"/>
</dbReference>
<dbReference type="Pfam" id="PF00778">
    <property type="entry name" value="DIX"/>
    <property type="match status" value="1"/>
</dbReference>
<dbReference type="InterPro" id="IPR011009">
    <property type="entry name" value="Kinase-like_dom_sf"/>
</dbReference>
<evidence type="ECO:0000256" key="1">
    <source>
        <dbReference type="ARBA" id="ARBA00022687"/>
    </source>
</evidence>
<name>A0A814UB24_9BILA</name>
<dbReference type="InterPro" id="IPR029071">
    <property type="entry name" value="Ubiquitin-like_domsf"/>
</dbReference>
<dbReference type="InterPro" id="IPR027417">
    <property type="entry name" value="P-loop_NTPase"/>
</dbReference>
<dbReference type="Proteomes" id="UP000663829">
    <property type="component" value="Unassembled WGS sequence"/>
</dbReference>
<dbReference type="InterPro" id="IPR001158">
    <property type="entry name" value="DIX"/>
</dbReference>
<organism evidence="6 8">
    <name type="scientific">Didymodactylos carnosus</name>
    <dbReference type="NCBI Taxonomy" id="1234261"/>
    <lineage>
        <taxon>Eukaryota</taxon>
        <taxon>Metazoa</taxon>
        <taxon>Spiralia</taxon>
        <taxon>Gnathifera</taxon>
        <taxon>Rotifera</taxon>
        <taxon>Eurotatoria</taxon>
        <taxon>Bdelloidea</taxon>
        <taxon>Philodinida</taxon>
        <taxon>Philodinidae</taxon>
        <taxon>Didymodactylos</taxon>
    </lineage>
</organism>
<dbReference type="GO" id="GO:0003924">
    <property type="term" value="F:GTPase activity"/>
    <property type="evidence" value="ECO:0007669"/>
    <property type="project" value="InterPro"/>
</dbReference>
<dbReference type="GO" id="GO:0005524">
    <property type="term" value="F:ATP binding"/>
    <property type="evidence" value="ECO:0007669"/>
    <property type="project" value="InterPro"/>
</dbReference>
<dbReference type="InterPro" id="IPR000719">
    <property type="entry name" value="Prot_kinase_dom"/>
</dbReference>
<dbReference type="InterPro" id="IPR008271">
    <property type="entry name" value="Ser/Thr_kinase_AS"/>
</dbReference>
<dbReference type="SMART" id="SM00021">
    <property type="entry name" value="DAX"/>
    <property type="match status" value="1"/>
</dbReference>
<gene>
    <name evidence="6" type="ORF">GPM918_LOCUS22238</name>
    <name evidence="7" type="ORF">SRO942_LOCUS22234</name>
</gene>
<evidence type="ECO:0000256" key="3">
    <source>
        <dbReference type="SAM" id="Coils"/>
    </source>
</evidence>
<feature type="domain" description="Protein kinase" evidence="4">
    <location>
        <begin position="505"/>
        <end position="750"/>
    </location>
</feature>
<keyword evidence="3" id="KW-0175">Coiled coil</keyword>
<dbReference type="SMART" id="SM00175">
    <property type="entry name" value="RAB"/>
    <property type="match status" value="1"/>
</dbReference>
<dbReference type="Pfam" id="PF00069">
    <property type="entry name" value="Pkinase"/>
    <property type="match status" value="1"/>
</dbReference>
<dbReference type="Gene3D" id="2.40.240.130">
    <property type="match status" value="1"/>
</dbReference>
<evidence type="ECO:0008006" key="9">
    <source>
        <dbReference type="Google" id="ProtNLM"/>
    </source>
</evidence>
<protein>
    <recommendedName>
        <fullName evidence="9">Protein kinase domain-containing protein</fullName>
    </recommendedName>
</protein>
<dbReference type="SUPFAM" id="SSF52540">
    <property type="entry name" value="P-loop containing nucleoside triphosphate hydrolases"/>
    <property type="match status" value="1"/>
</dbReference>
<evidence type="ECO:0000313" key="8">
    <source>
        <dbReference type="Proteomes" id="UP000663829"/>
    </source>
</evidence>
<dbReference type="PROSITE" id="PS00108">
    <property type="entry name" value="PROTEIN_KINASE_ST"/>
    <property type="match status" value="1"/>
</dbReference>
<accession>A0A814UB24</accession>
<dbReference type="Gene3D" id="1.10.510.10">
    <property type="entry name" value="Transferase(Phosphotransferase) domain 1"/>
    <property type="match status" value="1"/>
</dbReference>
<evidence type="ECO:0000313" key="6">
    <source>
        <dbReference type="EMBL" id="CAF1172010.1"/>
    </source>
</evidence>
<dbReference type="InterPro" id="IPR001806">
    <property type="entry name" value="Small_GTPase"/>
</dbReference>
<dbReference type="PROSITE" id="PS50011">
    <property type="entry name" value="PROTEIN_KINASE_DOM"/>
    <property type="match status" value="1"/>
</dbReference>
<dbReference type="PANTHER" id="PTHR47979">
    <property type="entry name" value="DRAB11-RELATED"/>
    <property type="match status" value="1"/>
</dbReference>
<feature type="coiled-coil region" evidence="3">
    <location>
        <begin position="277"/>
        <end position="304"/>
    </location>
</feature>
<dbReference type="PROSITE" id="PS50841">
    <property type="entry name" value="DIX"/>
    <property type="match status" value="1"/>
</dbReference>
<dbReference type="Gene3D" id="3.40.50.300">
    <property type="entry name" value="P-loop containing nucleotide triphosphate hydrolases"/>
    <property type="match status" value="2"/>
</dbReference>
<dbReference type="SMART" id="SM00174">
    <property type="entry name" value="RHO"/>
    <property type="match status" value="1"/>
</dbReference>
<dbReference type="InterPro" id="IPR038207">
    <property type="entry name" value="DIX_dom_sf"/>
</dbReference>
<dbReference type="EMBL" id="CAJNOQ010007552">
    <property type="protein sequence ID" value="CAF1172010.1"/>
    <property type="molecule type" value="Genomic_DNA"/>
</dbReference>
<dbReference type="SMART" id="SM00173">
    <property type="entry name" value="RAS"/>
    <property type="match status" value="1"/>
</dbReference>
<evidence type="ECO:0000259" key="5">
    <source>
        <dbReference type="PROSITE" id="PS50841"/>
    </source>
</evidence>
<dbReference type="AlphaFoldDB" id="A0A814UB24"/>
<comment type="caution">
    <text evidence="6">The sequence shown here is derived from an EMBL/GenBank/DDBJ whole genome shotgun (WGS) entry which is preliminary data.</text>
</comment>
<evidence type="ECO:0000259" key="4">
    <source>
        <dbReference type="PROSITE" id="PS50011"/>
    </source>
</evidence>
<sequence>MTREDVQDYFIKIILIGDSGVGKSTLLSRFSRNSENEVGFDFATRYYRDAIDALLIYDISKRCTYANIERWFKELRDHADANIIIMLIGNKSDLRHLRSVSNDEEKEFAEIYRIVSQRQLTTISSSTSPIKIKIKYYIDDKEPAYLLELCQTYPVKLKDFKTALDRDCNKYKFFFMSLYDDPIGEVRREITDNEQLLPYYRGIIVAYLESIQANSLKRKQNTSDYTLSVPIEYIDETKLWNEHVINKNIQCKIVNNDDILEQLRPLVLELRWLKFHMDSTSIELKQLKQMRKERKQKKEKHDLEVPYHPYSLLFYQAASAGQNSISFLKEDFNDSTREDIRCIVGDELFVVPQEIKSHYHCRTDRNHEGIDGNCEAFGKLLKLVLKRLNESNHKCSRLDNKDETRILCTFMSRIHCVWFIDFICKFENDEWNLSKCFVYPQFPVPDQVPIGELCSLKLIDHNDYGALEHLLPTLPTMGFKLLVQYIETLCTRYNIKKCGITFLYNNGIHKMINGKIEIIEQTRKSIILVEKDEDKKPSEASATGDNGQNSIGSIIKISKYQLIRNEMNAHKILDGHPHVRSMLNLESWGVVTGCGANISFIELSGFGIPLNSGHLTSNENFEKYFTQTKLAIEHIHKQKYLHRDIKPTNIIIINDNLTLNDFDVSCRMDDYEKRKISVGARKYSSPLHQNGSLYREEDDYLSSLLTFISFRYDYDDYSNENKIKVLNDTLRRTFIPDTIKDEIRIILNIK</sequence>
<dbReference type="Proteomes" id="UP000681722">
    <property type="component" value="Unassembled WGS sequence"/>
</dbReference>
<dbReference type="GO" id="GO:0005525">
    <property type="term" value="F:GTP binding"/>
    <property type="evidence" value="ECO:0007669"/>
    <property type="project" value="InterPro"/>
</dbReference>
<reference evidence="6" key="1">
    <citation type="submission" date="2021-02" db="EMBL/GenBank/DDBJ databases">
        <authorList>
            <person name="Nowell W R."/>
        </authorList>
    </citation>
    <scope>NUCLEOTIDE SEQUENCE</scope>
</reference>